<comment type="caution">
    <text evidence="7">The sequence shown here is derived from an EMBL/GenBank/DDBJ whole genome shotgun (WGS) entry which is preliminary data.</text>
</comment>
<feature type="domain" description="SAM-dependent MTase RsmB/NOP-type" evidence="6">
    <location>
        <begin position="136"/>
        <end position="387"/>
    </location>
</feature>
<dbReference type="InterPro" id="IPR049560">
    <property type="entry name" value="MeTrfase_RsmB-F_NOP2_cat"/>
</dbReference>
<dbReference type="SUPFAM" id="SSF53335">
    <property type="entry name" value="S-adenosyl-L-methionine-dependent methyltransferases"/>
    <property type="match status" value="1"/>
</dbReference>
<dbReference type="Proteomes" id="UP000639775">
    <property type="component" value="Unassembled WGS sequence"/>
</dbReference>
<evidence type="ECO:0000256" key="5">
    <source>
        <dbReference type="PROSITE-ProRule" id="PRU01023"/>
    </source>
</evidence>
<accession>A0A967BA51</accession>
<evidence type="ECO:0000256" key="1">
    <source>
        <dbReference type="ARBA" id="ARBA00022603"/>
    </source>
</evidence>
<dbReference type="GO" id="GO:0001510">
    <property type="term" value="P:RNA methylation"/>
    <property type="evidence" value="ECO:0007669"/>
    <property type="project" value="InterPro"/>
</dbReference>
<evidence type="ECO:0000256" key="2">
    <source>
        <dbReference type="ARBA" id="ARBA00022679"/>
    </source>
</evidence>
<protein>
    <submittedName>
        <fullName evidence="7">RsmB/NOP family class I SAM-dependent RNA methyltransferase</fullName>
    </submittedName>
</protein>
<dbReference type="GO" id="GO:0008173">
    <property type="term" value="F:RNA methyltransferase activity"/>
    <property type="evidence" value="ECO:0007669"/>
    <property type="project" value="InterPro"/>
</dbReference>
<evidence type="ECO:0000259" key="6">
    <source>
        <dbReference type="PROSITE" id="PS51686"/>
    </source>
</evidence>
<dbReference type="AlphaFoldDB" id="A0A967BA51"/>
<dbReference type="PROSITE" id="PS51686">
    <property type="entry name" value="SAM_MT_RSMB_NOP"/>
    <property type="match status" value="1"/>
</dbReference>
<keyword evidence="4 5" id="KW-0694">RNA-binding</keyword>
<dbReference type="Gene3D" id="3.30.70.1170">
    <property type="entry name" value="Sun protein, domain 3"/>
    <property type="match status" value="1"/>
</dbReference>
<dbReference type="Pfam" id="PF22458">
    <property type="entry name" value="RsmF-B_ferredox"/>
    <property type="match status" value="1"/>
</dbReference>
<keyword evidence="8" id="KW-1185">Reference proteome</keyword>
<dbReference type="InterPro" id="IPR029063">
    <property type="entry name" value="SAM-dependent_MTases_sf"/>
</dbReference>
<keyword evidence="1 5" id="KW-0489">Methyltransferase</keyword>
<gene>
    <name evidence="7" type="ORF">HAT86_01085</name>
</gene>
<evidence type="ECO:0000256" key="4">
    <source>
        <dbReference type="ARBA" id="ARBA00022884"/>
    </source>
</evidence>
<dbReference type="InterPro" id="IPR054728">
    <property type="entry name" value="RsmB-like_ferredoxin"/>
</dbReference>
<comment type="caution">
    <text evidence="5">Lacks conserved residue(s) required for the propagation of feature annotation.</text>
</comment>
<evidence type="ECO:0000313" key="8">
    <source>
        <dbReference type="Proteomes" id="UP000639775"/>
    </source>
</evidence>
<feature type="active site" description="Nucleophile" evidence="5">
    <location>
        <position position="342"/>
    </location>
</feature>
<feature type="binding site" evidence="5">
    <location>
        <position position="289"/>
    </location>
    <ligand>
        <name>S-adenosyl-L-methionine</name>
        <dbReference type="ChEBI" id="CHEBI:59789"/>
    </ligand>
</feature>
<dbReference type="PANTHER" id="PTHR22807">
    <property type="entry name" value="NOP2 YEAST -RELATED NOL1/NOP2/FMU SUN DOMAIN-CONTAINING"/>
    <property type="match status" value="1"/>
</dbReference>
<dbReference type="PANTHER" id="PTHR22807:SF53">
    <property type="entry name" value="RIBOSOMAL RNA SMALL SUBUNIT METHYLTRANSFERASE B-RELATED"/>
    <property type="match status" value="1"/>
</dbReference>
<feature type="binding site" evidence="5">
    <location>
        <position position="249"/>
    </location>
    <ligand>
        <name>S-adenosyl-L-methionine</name>
        <dbReference type="ChEBI" id="CHEBI:59789"/>
    </ligand>
</feature>
<proteinExistence type="inferred from homology"/>
<keyword evidence="3 5" id="KW-0949">S-adenosyl-L-methionine</keyword>
<evidence type="ECO:0000256" key="3">
    <source>
        <dbReference type="ARBA" id="ARBA00022691"/>
    </source>
</evidence>
<sequence length="387" mass="41406">MTPAARVQAAIELLDDIATGTPAERALTSWARRSRFAGSKDRAAVRDHVFQALRCWRSYACLGGAATGRGLMLGALRDQGLNPAEIFTGQGHAPNPLNLDEVKAGAAPVADADRLDLPDWQLPLFHAALGPEAEGTALALRTRAPVVLRVNARLSTVPQAIEELDKSGVQVEPVEGGGHGLIVIEGARRVMQTQPYQTGLVEVQDGSSQAAMEALDLPPGAKVLDYCAGGGGKILALAARAEGHWFAHDAEPARMADLTPRAQRAGVQIAQLSGDQLAAHGPFDLVLCDAPCSGSGTWRRAPDAKWRLTPERLDELCAIQAEILDRAQALVAPGGRLAYATCSLFRPENEAQSDGFVARHHDWHETDRRRWSVSAVGDGFYLSTFSR</sequence>
<comment type="similarity">
    <text evidence="5">Belongs to the class I-like SAM-binding methyltransferase superfamily. RsmB/NOP family.</text>
</comment>
<dbReference type="Gene3D" id="3.40.50.150">
    <property type="entry name" value="Vaccinia Virus protein VP39"/>
    <property type="match status" value="1"/>
</dbReference>
<organism evidence="7 8">
    <name type="scientific">Roseovarius gahaiensis</name>
    <dbReference type="NCBI Taxonomy" id="2716691"/>
    <lineage>
        <taxon>Bacteria</taxon>
        <taxon>Pseudomonadati</taxon>
        <taxon>Pseudomonadota</taxon>
        <taxon>Alphaproteobacteria</taxon>
        <taxon>Rhodobacterales</taxon>
        <taxon>Roseobacteraceae</taxon>
        <taxon>Roseovarius</taxon>
    </lineage>
</organism>
<name>A0A967BA51_9RHOB</name>
<dbReference type="Pfam" id="PF01189">
    <property type="entry name" value="Methyltr_RsmB-F"/>
    <property type="match status" value="1"/>
</dbReference>
<reference evidence="7" key="1">
    <citation type="submission" date="2020-03" db="EMBL/GenBank/DDBJ databases">
        <title>Roseovarius gahaiensis sp. nov., isolated from Gahai Saline Lake, China.</title>
        <authorList>
            <person name="Sun X."/>
        </authorList>
    </citation>
    <scope>NUCLEOTIDE SEQUENCE</scope>
    <source>
        <strain evidence="7">GH877</strain>
    </source>
</reference>
<dbReference type="EMBL" id="JAAORB010000001">
    <property type="protein sequence ID" value="NHQ73058.1"/>
    <property type="molecule type" value="Genomic_DNA"/>
</dbReference>
<keyword evidence="2 5" id="KW-0808">Transferase</keyword>
<dbReference type="GO" id="GO:0003723">
    <property type="term" value="F:RNA binding"/>
    <property type="evidence" value="ECO:0007669"/>
    <property type="project" value="UniProtKB-UniRule"/>
</dbReference>
<dbReference type="InterPro" id="IPR001678">
    <property type="entry name" value="MeTrfase_RsmB-F_NOP2_dom"/>
</dbReference>
<dbReference type="CDD" id="cd02440">
    <property type="entry name" value="AdoMet_MTases"/>
    <property type="match status" value="1"/>
</dbReference>
<dbReference type="PRINTS" id="PR02008">
    <property type="entry name" value="RCMTFAMILY"/>
</dbReference>
<evidence type="ECO:0000313" key="7">
    <source>
        <dbReference type="EMBL" id="NHQ73058.1"/>
    </source>
</evidence>
<dbReference type="InterPro" id="IPR023267">
    <property type="entry name" value="RCMT"/>
</dbReference>
<dbReference type="RefSeq" id="WP_167192738.1">
    <property type="nucleotide sequence ID" value="NZ_JAAORB010000001.1"/>
</dbReference>